<organism evidence="2">
    <name type="scientific">Ixodes ricinus</name>
    <name type="common">Common tick</name>
    <name type="synonym">Acarus ricinus</name>
    <dbReference type="NCBI Taxonomy" id="34613"/>
    <lineage>
        <taxon>Eukaryota</taxon>
        <taxon>Metazoa</taxon>
        <taxon>Ecdysozoa</taxon>
        <taxon>Arthropoda</taxon>
        <taxon>Chelicerata</taxon>
        <taxon>Arachnida</taxon>
        <taxon>Acari</taxon>
        <taxon>Parasitiformes</taxon>
        <taxon>Ixodida</taxon>
        <taxon>Ixodoidea</taxon>
        <taxon>Ixodidae</taxon>
        <taxon>Ixodinae</taxon>
        <taxon>Ixodes</taxon>
    </lineage>
</organism>
<dbReference type="GO" id="GO:0008270">
    <property type="term" value="F:zinc ion binding"/>
    <property type="evidence" value="ECO:0007669"/>
    <property type="project" value="InterPro"/>
</dbReference>
<dbReference type="GO" id="GO:0003723">
    <property type="term" value="F:RNA binding"/>
    <property type="evidence" value="ECO:0007669"/>
    <property type="project" value="InterPro"/>
</dbReference>
<feature type="region of interest" description="Disordered" evidence="1">
    <location>
        <begin position="93"/>
        <end position="158"/>
    </location>
</feature>
<dbReference type="InterPro" id="IPR036875">
    <property type="entry name" value="Znf_CCHC_sf"/>
</dbReference>
<dbReference type="EMBL" id="GANP01005482">
    <property type="protein sequence ID" value="JAB78986.1"/>
    <property type="molecule type" value="mRNA"/>
</dbReference>
<reference evidence="2" key="1">
    <citation type="journal article" date="2015" name="Sci. Rep.">
        <title>Tissue- and time-dependent transcription in Ixodes ricinus salivary glands and midguts when blood feeding on the vertebrate host.</title>
        <authorList>
            <person name="Kotsyfakis M."/>
            <person name="Schwarz A."/>
            <person name="Erhart J."/>
            <person name="Ribeiro J.M."/>
        </authorList>
    </citation>
    <scope>NUCLEOTIDE SEQUENCE</scope>
    <source>
        <tissue evidence="2">Salivary gland and midgut</tissue>
    </source>
</reference>
<name>V5IH64_IXORI</name>
<protein>
    <recommendedName>
        <fullName evidence="3">CCHC-type domain-containing protein</fullName>
    </recommendedName>
</protein>
<accession>V5IH64</accession>
<feature type="non-terminal residue" evidence="2">
    <location>
        <position position="1"/>
    </location>
</feature>
<dbReference type="PANTHER" id="PTHR22639:SF3">
    <property type="entry name" value="ZINC FINGER CCHC DOMAIN-CONTAINING PROTEIN 3"/>
    <property type="match status" value="1"/>
</dbReference>
<evidence type="ECO:0000313" key="2">
    <source>
        <dbReference type="EMBL" id="JAB78986.1"/>
    </source>
</evidence>
<dbReference type="AlphaFoldDB" id="V5IH64"/>
<dbReference type="GO" id="GO:0003690">
    <property type="term" value="F:double-stranded DNA binding"/>
    <property type="evidence" value="ECO:0007669"/>
    <property type="project" value="InterPro"/>
</dbReference>
<dbReference type="InterPro" id="IPR042509">
    <property type="entry name" value="ZCCHC3"/>
</dbReference>
<sequence>EKGFENVESNTRLAQMTLKEGTTVDDIPHELRIEGCKVLVIVPGRAPLCLRCRLTGHIRRNCRVPRCNECHRYGHDSESCVKTYASIARERRNEDVDDLIMDEAEAEDTTASDLPEGQPGDEPRKAGHHPSKANEGRDFVPMCQGTHETGKGSTRIVV</sequence>
<evidence type="ECO:0008006" key="3">
    <source>
        <dbReference type="Google" id="ProtNLM"/>
    </source>
</evidence>
<feature type="non-terminal residue" evidence="2">
    <location>
        <position position="158"/>
    </location>
</feature>
<evidence type="ECO:0000256" key="1">
    <source>
        <dbReference type="SAM" id="MobiDB-lite"/>
    </source>
</evidence>
<feature type="compositionally biased region" description="Acidic residues" evidence="1">
    <location>
        <begin position="95"/>
        <end position="110"/>
    </location>
</feature>
<dbReference type="PANTHER" id="PTHR22639">
    <property type="entry name" value="GAG-RELATED PROTEIN"/>
    <property type="match status" value="1"/>
</dbReference>
<proteinExistence type="evidence at transcript level"/>
<dbReference type="SUPFAM" id="SSF57756">
    <property type="entry name" value="Retrovirus zinc finger-like domains"/>
    <property type="match status" value="1"/>
</dbReference>
<dbReference type="Gene3D" id="4.10.60.10">
    <property type="entry name" value="Zinc finger, CCHC-type"/>
    <property type="match status" value="1"/>
</dbReference>
<dbReference type="GO" id="GO:0002218">
    <property type="term" value="P:activation of innate immune response"/>
    <property type="evidence" value="ECO:0007669"/>
    <property type="project" value="InterPro"/>
</dbReference>